<reference evidence="4 5" key="1">
    <citation type="submission" date="2007-08" db="EMBL/GenBank/DDBJ databases">
        <authorList>
            <person name="Fulton L."/>
            <person name="Clifton S."/>
            <person name="Fulton B."/>
            <person name="Xu J."/>
            <person name="Minx P."/>
            <person name="Pepin K.H."/>
            <person name="Johnson M."/>
            <person name="Thiruvilangam P."/>
            <person name="Bhonagiri V."/>
            <person name="Nash W.E."/>
            <person name="Mardis E.R."/>
            <person name="Wilson R.K."/>
        </authorList>
    </citation>
    <scope>NUCLEOTIDE SEQUENCE [LARGE SCALE GENOMIC DNA]</scope>
    <source>
        <strain evidence="5">ATCC BAA-613 / DSM 15670 / CCUG 46953 / JCM 12243 / WAL 16351</strain>
    </source>
</reference>
<dbReference type="InterPro" id="IPR009057">
    <property type="entry name" value="Homeodomain-like_sf"/>
</dbReference>
<dbReference type="PANTHER" id="PTHR43479">
    <property type="entry name" value="ACREF/ENVCD OPERON REPRESSOR-RELATED"/>
    <property type="match status" value="1"/>
</dbReference>
<comment type="caution">
    <text evidence="4">The sequence shown here is derived from an EMBL/GenBank/DDBJ whole genome shotgun (WGS) entry which is preliminary data.</text>
</comment>
<accession>A8RHL1</accession>
<dbReference type="PRINTS" id="PR00455">
    <property type="entry name" value="HTHTETR"/>
</dbReference>
<dbReference type="PROSITE" id="PS50977">
    <property type="entry name" value="HTH_TETR_2"/>
    <property type="match status" value="1"/>
</dbReference>
<evidence type="ECO:0000256" key="1">
    <source>
        <dbReference type="ARBA" id="ARBA00023125"/>
    </source>
</evidence>
<evidence type="ECO:0000256" key="2">
    <source>
        <dbReference type="PROSITE-ProRule" id="PRU00335"/>
    </source>
</evidence>
<dbReference type="Proteomes" id="UP000005396">
    <property type="component" value="Unassembled WGS sequence"/>
</dbReference>
<dbReference type="SUPFAM" id="SSF46689">
    <property type="entry name" value="Homeodomain-like"/>
    <property type="match status" value="1"/>
</dbReference>
<dbReference type="AlphaFoldDB" id="A8RHL1"/>
<dbReference type="PANTHER" id="PTHR43479:SF11">
    <property type="entry name" value="ACREF_ENVCD OPERON REPRESSOR-RELATED"/>
    <property type="match status" value="1"/>
</dbReference>
<gene>
    <name evidence="4" type="ORF">CLOBOL_00444</name>
</gene>
<feature type="domain" description="HTH tetR-type" evidence="3">
    <location>
        <begin position="21"/>
        <end position="81"/>
    </location>
</feature>
<dbReference type="eggNOG" id="COG1309">
    <property type="taxonomic scope" value="Bacteria"/>
</dbReference>
<protein>
    <recommendedName>
        <fullName evidence="3">HTH tetR-type domain-containing protein</fullName>
    </recommendedName>
</protein>
<keyword evidence="1 2" id="KW-0238">DNA-binding</keyword>
<dbReference type="InterPro" id="IPR001647">
    <property type="entry name" value="HTH_TetR"/>
</dbReference>
<dbReference type="GO" id="GO:0003677">
    <property type="term" value="F:DNA binding"/>
    <property type="evidence" value="ECO:0007669"/>
    <property type="project" value="UniProtKB-UniRule"/>
</dbReference>
<evidence type="ECO:0000313" key="4">
    <source>
        <dbReference type="EMBL" id="EDP19008.1"/>
    </source>
</evidence>
<reference evidence="4 5" key="2">
    <citation type="submission" date="2007-09" db="EMBL/GenBank/DDBJ databases">
        <title>Draft genome sequence of Clostridium bolteae (ATCC BAA-613).</title>
        <authorList>
            <person name="Sudarsanam P."/>
            <person name="Ley R."/>
            <person name="Guruge J."/>
            <person name="Turnbaugh P.J."/>
            <person name="Mahowald M."/>
            <person name="Liep D."/>
            <person name="Gordon J."/>
        </authorList>
    </citation>
    <scope>NUCLEOTIDE SEQUENCE [LARGE SCALE GENOMIC DNA]</scope>
    <source>
        <strain evidence="5">ATCC BAA-613 / DSM 15670 / CCUG 46953 / JCM 12243 / WAL 16351</strain>
    </source>
</reference>
<feature type="DNA-binding region" description="H-T-H motif" evidence="2">
    <location>
        <begin position="44"/>
        <end position="63"/>
    </location>
</feature>
<organism evidence="4 5">
    <name type="scientific">Enterocloster bolteae (strain ATCC BAA-613 / DSM 15670 / CCUG 46953 / JCM 12243 / WAL 16351)</name>
    <name type="common">Clostridium bolteae</name>
    <dbReference type="NCBI Taxonomy" id="411902"/>
    <lineage>
        <taxon>Bacteria</taxon>
        <taxon>Bacillati</taxon>
        <taxon>Bacillota</taxon>
        <taxon>Clostridia</taxon>
        <taxon>Lachnospirales</taxon>
        <taxon>Lachnospiraceae</taxon>
        <taxon>Enterocloster</taxon>
    </lineage>
</organism>
<name>A8RHL1_ENTBW</name>
<proteinExistence type="predicted"/>
<dbReference type="InterPro" id="IPR023772">
    <property type="entry name" value="DNA-bd_HTH_TetR-type_CS"/>
</dbReference>
<evidence type="ECO:0000313" key="5">
    <source>
        <dbReference type="Proteomes" id="UP000005396"/>
    </source>
</evidence>
<sequence>MFLFKRGETMPKVGYSEKERVQIREALIAVGLDLMTKQGIQHTTVEQIYKKVGISRTFFYSFFPNKEELIVEALYLQQPQLIEYARKLMNDPAISWRDKVKTFLHSLCYGEKYGIAVLTMDEQRLIFKRLSRDSYKVFRDKQLSLLHAILNSFEIEADTEQLKLVLNLTLLIVITCRALPENLPLLVSEASDGTAEFQMEALVDYLEKLKCKPIL</sequence>
<dbReference type="Pfam" id="PF00440">
    <property type="entry name" value="TetR_N"/>
    <property type="match status" value="1"/>
</dbReference>
<dbReference type="Gene3D" id="1.10.357.10">
    <property type="entry name" value="Tetracycline Repressor, domain 2"/>
    <property type="match status" value="1"/>
</dbReference>
<dbReference type="PaxDb" id="411902-CLOBOL_00444"/>
<evidence type="ECO:0000259" key="3">
    <source>
        <dbReference type="PROSITE" id="PS50977"/>
    </source>
</evidence>
<dbReference type="EMBL" id="ABCC02000009">
    <property type="protein sequence ID" value="EDP19008.1"/>
    <property type="molecule type" value="Genomic_DNA"/>
</dbReference>
<dbReference type="HOGENOM" id="CLU_098215_0_0_9"/>
<dbReference type="PROSITE" id="PS01081">
    <property type="entry name" value="HTH_TETR_1"/>
    <property type="match status" value="1"/>
</dbReference>
<dbReference type="InterPro" id="IPR050624">
    <property type="entry name" value="HTH-type_Tx_Regulator"/>
</dbReference>